<dbReference type="AlphaFoldDB" id="A0A445AQP5"/>
<proteinExistence type="predicted"/>
<accession>A0A445AQP5</accession>
<keyword evidence="1" id="KW-0175">Coiled coil</keyword>
<keyword evidence="4" id="KW-1185">Reference proteome</keyword>
<reference evidence="3 4" key="1">
    <citation type="submission" date="2019-01" db="EMBL/GenBank/DDBJ databases">
        <title>Sequencing of cultivated peanut Arachis hypogaea provides insights into genome evolution and oil improvement.</title>
        <authorList>
            <person name="Chen X."/>
        </authorList>
    </citation>
    <scope>NUCLEOTIDE SEQUENCE [LARGE SCALE GENOMIC DNA]</scope>
    <source>
        <strain evidence="4">cv. Fuhuasheng</strain>
        <tissue evidence="3">Leaves</tissue>
    </source>
</reference>
<dbReference type="Proteomes" id="UP000289738">
    <property type="component" value="Chromosome B01"/>
</dbReference>
<feature type="coiled-coil region" evidence="1">
    <location>
        <begin position="188"/>
        <end position="226"/>
    </location>
</feature>
<evidence type="ECO:0000256" key="2">
    <source>
        <dbReference type="SAM" id="MobiDB-lite"/>
    </source>
</evidence>
<protein>
    <submittedName>
        <fullName evidence="3">Uncharacterized protein</fullName>
    </submittedName>
</protein>
<evidence type="ECO:0000313" key="3">
    <source>
        <dbReference type="EMBL" id="RYR28704.1"/>
    </source>
</evidence>
<comment type="caution">
    <text evidence="3">The sequence shown here is derived from an EMBL/GenBank/DDBJ whole genome shotgun (WGS) entry which is preliminary data.</text>
</comment>
<sequence>MSAMSSSDLLSIPALLKLEGDREALEEYLGEKASTLTTANLKAFVSKARKKEKEGSSTNVAKEGGGSVGQEIPLKRKRGGGNSRVVDLTAVKDDNAVFTAEEIDVAFQSQVGLHGYKEGPSNSIWSAGFPFMAVADEFAQVDSDVKTIHEAGKIGVARYLQVIGARLLSIGRTSELDAILDADNVVAVKKLKESLQERDLKIDKLRSEVKALKKASETEVNKLKKDLDVSVAETGGLKARIAELEEEVLTAFTFGFDRAVAQIGVVAPEVDINLLDVTKIVSGGRLMDDGTLPENQDESVSVEKGAD</sequence>
<name>A0A445AQP5_ARAHY</name>
<feature type="region of interest" description="Disordered" evidence="2">
    <location>
        <begin position="52"/>
        <end position="81"/>
    </location>
</feature>
<feature type="region of interest" description="Disordered" evidence="2">
    <location>
        <begin position="286"/>
        <end position="307"/>
    </location>
</feature>
<evidence type="ECO:0000313" key="4">
    <source>
        <dbReference type="Proteomes" id="UP000289738"/>
    </source>
</evidence>
<gene>
    <name evidence="3" type="ORF">Ahy_B01g052861</name>
</gene>
<evidence type="ECO:0000256" key="1">
    <source>
        <dbReference type="SAM" id="Coils"/>
    </source>
</evidence>
<dbReference type="EMBL" id="SDMP01000011">
    <property type="protein sequence ID" value="RYR28704.1"/>
    <property type="molecule type" value="Genomic_DNA"/>
</dbReference>
<organism evidence="3 4">
    <name type="scientific">Arachis hypogaea</name>
    <name type="common">Peanut</name>
    <dbReference type="NCBI Taxonomy" id="3818"/>
    <lineage>
        <taxon>Eukaryota</taxon>
        <taxon>Viridiplantae</taxon>
        <taxon>Streptophyta</taxon>
        <taxon>Embryophyta</taxon>
        <taxon>Tracheophyta</taxon>
        <taxon>Spermatophyta</taxon>
        <taxon>Magnoliopsida</taxon>
        <taxon>eudicotyledons</taxon>
        <taxon>Gunneridae</taxon>
        <taxon>Pentapetalae</taxon>
        <taxon>rosids</taxon>
        <taxon>fabids</taxon>
        <taxon>Fabales</taxon>
        <taxon>Fabaceae</taxon>
        <taxon>Papilionoideae</taxon>
        <taxon>50 kb inversion clade</taxon>
        <taxon>dalbergioids sensu lato</taxon>
        <taxon>Dalbergieae</taxon>
        <taxon>Pterocarpus clade</taxon>
        <taxon>Arachis</taxon>
    </lineage>
</organism>